<evidence type="ECO:0000256" key="1">
    <source>
        <dbReference type="SAM" id="MobiDB-lite"/>
    </source>
</evidence>
<dbReference type="Proteomes" id="UP000289856">
    <property type="component" value="Chromosome"/>
</dbReference>
<feature type="region of interest" description="Disordered" evidence="1">
    <location>
        <begin position="1"/>
        <end position="22"/>
    </location>
</feature>
<proteinExistence type="predicted"/>
<gene>
    <name evidence="2" type="ORF">KCTCHS21_19780</name>
</gene>
<protein>
    <recommendedName>
        <fullName evidence="4">Spore coat protein B</fullName>
    </recommendedName>
</protein>
<dbReference type="AlphaFoldDB" id="A0A3T1D3I6"/>
<evidence type="ECO:0000313" key="3">
    <source>
        <dbReference type="Proteomes" id="UP000289856"/>
    </source>
</evidence>
<reference evidence="2 3" key="1">
    <citation type="submission" date="2019-01" db="EMBL/GenBank/DDBJ databases">
        <title>Complete genome sequence of Cohnella hallensis HS21 isolated from Korean fir (Abies koreana) rhizospheric soil.</title>
        <authorList>
            <person name="Jiang L."/>
            <person name="Kang S.W."/>
            <person name="Kim S."/>
            <person name="Jung J."/>
            <person name="Kim C.Y."/>
            <person name="Kim D.H."/>
            <person name="Kim S.W."/>
            <person name="Lee J."/>
        </authorList>
    </citation>
    <scope>NUCLEOTIDE SEQUENCE [LARGE SCALE GENOMIC DNA]</scope>
    <source>
        <strain evidence="2 3">HS21</strain>
    </source>
</reference>
<feature type="compositionally biased region" description="Low complexity" evidence="1">
    <location>
        <begin position="182"/>
        <end position="228"/>
    </location>
</feature>
<dbReference type="OrthoDB" id="2452727at2"/>
<feature type="region of interest" description="Disordered" evidence="1">
    <location>
        <begin position="76"/>
        <end position="99"/>
    </location>
</feature>
<dbReference type="KEGG" id="cohn:KCTCHS21_19780"/>
<sequence length="243" mass="26265">MLFNYQSQQQAAQHHSQTGQHNHAVQANHLIGQQVRINRGGPDSVLGVLIAIPGNFLVVLSENVIVYVNGTHVKSITEGGNDGGKSGGNSSGNRTRGSAHRSFISAPNFQSLLNRLRHKHIQINRGGPEKLDGFLAEISKDNVLLIVDRELVRIPVFHIKNVSLSGKNQNNKNDNKNDNKNNNKSGNNKSGNNKSGNNKSGNNKSGNNKSGNNKSNNKKSSSGNKNKSGQGGERNRSKGNARR</sequence>
<organism evidence="2 3">
    <name type="scientific">Cohnella abietis</name>
    <dbReference type="NCBI Taxonomy" id="2507935"/>
    <lineage>
        <taxon>Bacteria</taxon>
        <taxon>Bacillati</taxon>
        <taxon>Bacillota</taxon>
        <taxon>Bacilli</taxon>
        <taxon>Bacillales</taxon>
        <taxon>Paenibacillaceae</taxon>
        <taxon>Cohnella</taxon>
    </lineage>
</organism>
<feature type="compositionally biased region" description="Gly residues" evidence="1">
    <location>
        <begin position="80"/>
        <end position="90"/>
    </location>
</feature>
<dbReference type="EMBL" id="AP019400">
    <property type="protein sequence ID" value="BBI32579.1"/>
    <property type="molecule type" value="Genomic_DNA"/>
</dbReference>
<accession>A0A3T1D3I6</accession>
<name>A0A3T1D3I6_9BACL</name>
<dbReference type="RefSeq" id="WP_157994000.1">
    <property type="nucleotide sequence ID" value="NZ_AP019400.1"/>
</dbReference>
<evidence type="ECO:0008006" key="4">
    <source>
        <dbReference type="Google" id="ProtNLM"/>
    </source>
</evidence>
<feature type="compositionally biased region" description="Low complexity" evidence="1">
    <location>
        <begin position="1"/>
        <end position="17"/>
    </location>
</feature>
<feature type="region of interest" description="Disordered" evidence="1">
    <location>
        <begin position="164"/>
        <end position="243"/>
    </location>
</feature>
<keyword evidence="3" id="KW-1185">Reference proteome</keyword>
<evidence type="ECO:0000313" key="2">
    <source>
        <dbReference type="EMBL" id="BBI32579.1"/>
    </source>
</evidence>